<name>A0A9P9IZ96_9HYPO</name>
<evidence type="ECO:0000259" key="1">
    <source>
        <dbReference type="Pfam" id="PF14479"/>
    </source>
</evidence>
<sequence length="219" mass="24543">MEAVGLTVGVVGLAGLFSSCLEAVDKFKAAKVRLEEWGRLVGFEETMRSEDHHPALDSRDIFATVNDILQIINTLCDASDTSVHRTSRAMTPGDDVSLGSFRPRPHGTRRRKLVWTLWGKTERTDQVELFEKLVQQLHNLVPVDAVQGTSSGHAWPAELQRILARIEEANRGKLSSRVMVDSLLTDFGLRQERGSSFLNSRGMSVDARYWGERCLFNCE</sequence>
<dbReference type="InterPro" id="IPR029498">
    <property type="entry name" value="HeLo_dom"/>
</dbReference>
<accession>A0A9P9IZ96</accession>
<dbReference type="InterPro" id="IPR038305">
    <property type="entry name" value="HeLo_sf"/>
</dbReference>
<dbReference type="Gene3D" id="1.20.120.1020">
    <property type="entry name" value="Prion-inhibition and propagation, HeLo domain"/>
    <property type="match status" value="1"/>
</dbReference>
<dbReference type="AlphaFoldDB" id="A0A9P9IZ96"/>
<protein>
    <recommendedName>
        <fullName evidence="1">Prion-inhibition and propagation HeLo domain-containing protein</fullName>
    </recommendedName>
</protein>
<dbReference type="Proteomes" id="UP000738349">
    <property type="component" value="Unassembled WGS sequence"/>
</dbReference>
<feature type="domain" description="Prion-inhibition and propagation HeLo" evidence="1">
    <location>
        <begin position="26"/>
        <end position="160"/>
    </location>
</feature>
<proteinExistence type="predicted"/>
<dbReference type="EMBL" id="JAGMUV010000012">
    <property type="protein sequence ID" value="KAH7137656.1"/>
    <property type="molecule type" value="Genomic_DNA"/>
</dbReference>
<keyword evidence="3" id="KW-1185">Reference proteome</keyword>
<gene>
    <name evidence="2" type="ORF">EDB81DRAFT_655997</name>
</gene>
<organism evidence="2 3">
    <name type="scientific">Dactylonectria macrodidyma</name>
    <dbReference type="NCBI Taxonomy" id="307937"/>
    <lineage>
        <taxon>Eukaryota</taxon>
        <taxon>Fungi</taxon>
        <taxon>Dikarya</taxon>
        <taxon>Ascomycota</taxon>
        <taxon>Pezizomycotina</taxon>
        <taxon>Sordariomycetes</taxon>
        <taxon>Hypocreomycetidae</taxon>
        <taxon>Hypocreales</taxon>
        <taxon>Nectriaceae</taxon>
        <taxon>Dactylonectria</taxon>
    </lineage>
</organism>
<comment type="caution">
    <text evidence="2">The sequence shown here is derived from an EMBL/GenBank/DDBJ whole genome shotgun (WGS) entry which is preliminary data.</text>
</comment>
<reference evidence="2" key="1">
    <citation type="journal article" date="2021" name="Nat. Commun.">
        <title>Genetic determinants of endophytism in the Arabidopsis root mycobiome.</title>
        <authorList>
            <person name="Mesny F."/>
            <person name="Miyauchi S."/>
            <person name="Thiergart T."/>
            <person name="Pickel B."/>
            <person name="Atanasova L."/>
            <person name="Karlsson M."/>
            <person name="Huettel B."/>
            <person name="Barry K.W."/>
            <person name="Haridas S."/>
            <person name="Chen C."/>
            <person name="Bauer D."/>
            <person name="Andreopoulos W."/>
            <person name="Pangilinan J."/>
            <person name="LaButti K."/>
            <person name="Riley R."/>
            <person name="Lipzen A."/>
            <person name="Clum A."/>
            <person name="Drula E."/>
            <person name="Henrissat B."/>
            <person name="Kohler A."/>
            <person name="Grigoriev I.V."/>
            <person name="Martin F.M."/>
            <person name="Hacquard S."/>
        </authorList>
    </citation>
    <scope>NUCLEOTIDE SEQUENCE</scope>
    <source>
        <strain evidence="2">MPI-CAGE-AT-0147</strain>
    </source>
</reference>
<dbReference type="Pfam" id="PF14479">
    <property type="entry name" value="HeLo"/>
    <property type="match status" value="1"/>
</dbReference>
<dbReference type="OrthoDB" id="539213at2759"/>
<evidence type="ECO:0000313" key="3">
    <source>
        <dbReference type="Proteomes" id="UP000738349"/>
    </source>
</evidence>
<evidence type="ECO:0000313" key="2">
    <source>
        <dbReference type="EMBL" id="KAH7137656.1"/>
    </source>
</evidence>